<feature type="domain" description="AB hydrolase-1" evidence="2">
    <location>
        <begin position="45"/>
        <end position="166"/>
    </location>
</feature>
<dbReference type="PANTHER" id="PTHR43798:SF33">
    <property type="entry name" value="HYDROLASE, PUTATIVE (AFU_ORTHOLOGUE AFUA_2G14860)-RELATED"/>
    <property type="match status" value="1"/>
</dbReference>
<dbReference type="Gene3D" id="3.40.50.1820">
    <property type="entry name" value="alpha/beta hydrolase"/>
    <property type="match status" value="1"/>
</dbReference>
<reference evidence="3 4" key="1">
    <citation type="journal article" date="2023" name="G3 (Bethesda)">
        <title>A chromosome-level genome assembly of Zasmidium syzygii isolated from banana leaves.</title>
        <authorList>
            <person name="van Westerhoven A.C."/>
            <person name="Mehrabi R."/>
            <person name="Talebi R."/>
            <person name="Steentjes M.B.F."/>
            <person name="Corcolon B."/>
            <person name="Chong P.A."/>
            <person name="Kema G.H.J."/>
            <person name="Seidl M.F."/>
        </authorList>
    </citation>
    <scope>NUCLEOTIDE SEQUENCE [LARGE SCALE GENOMIC DNA]</scope>
    <source>
        <strain evidence="3 4">P124</strain>
    </source>
</reference>
<keyword evidence="4" id="KW-1185">Reference proteome</keyword>
<dbReference type="InterPro" id="IPR029058">
    <property type="entry name" value="AB_hydrolase_fold"/>
</dbReference>
<dbReference type="Pfam" id="PF00561">
    <property type="entry name" value="Abhydrolase_1"/>
    <property type="match status" value="1"/>
</dbReference>
<evidence type="ECO:0000313" key="4">
    <source>
        <dbReference type="Proteomes" id="UP001305779"/>
    </source>
</evidence>
<evidence type="ECO:0000259" key="2">
    <source>
        <dbReference type="Pfam" id="PF00561"/>
    </source>
</evidence>
<dbReference type="Proteomes" id="UP001305779">
    <property type="component" value="Unassembled WGS sequence"/>
</dbReference>
<feature type="region of interest" description="Disordered" evidence="1">
    <location>
        <begin position="68"/>
        <end position="89"/>
    </location>
</feature>
<evidence type="ECO:0000313" key="3">
    <source>
        <dbReference type="EMBL" id="KAK4495002.1"/>
    </source>
</evidence>
<dbReference type="PANTHER" id="PTHR43798">
    <property type="entry name" value="MONOACYLGLYCEROL LIPASE"/>
    <property type="match status" value="1"/>
</dbReference>
<proteinExistence type="predicted"/>
<dbReference type="EMBL" id="JAXOVC010000012">
    <property type="protein sequence ID" value="KAK4495002.1"/>
    <property type="molecule type" value="Genomic_DNA"/>
</dbReference>
<dbReference type="SUPFAM" id="SSF53474">
    <property type="entry name" value="alpha/beta-Hydrolases"/>
    <property type="match status" value="1"/>
</dbReference>
<dbReference type="InterPro" id="IPR000073">
    <property type="entry name" value="AB_hydrolase_1"/>
</dbReference>
<comment type="caution">
    <text evidence="3">The sequence shown here is derived from an EMBL/GenBank/DDBJ whole genome shotgun (WGS) entry which is preliminary data.</text>
</comment>
<feature type="compositionally biased region" description="Basic and acidic residues" evidence="1">
    <location>
        <begin position="70"/>
        <end position="81"/>
    </location>
</feature>
<gene>
    <name evidence="3" type="ORF">PRZ48_013329</name>
</gene>
<dbReference type="InterPro" id="IPR050266">
    <property type="entry name" value="AB_hydrolase_sf"/>
</dbReference>
<organism evidence="3 4">
    <name type="scientific">Zasmidium cellare</name>
    <name type="common">Wine cellar mold</name>
    <name type="synonym">Racodium cellare</name>
    <dbReference type="NCBI Taxonomy" id="395010"/>
    <lineage>
        <taxon>Eukaryota</taxon>
        <taxon>Fungi</taxon>
        <taxon>Dikarya</taxon>
        <taxon>Ascomycota</taxon>
        <taxon>Pezizomycotina</taxon>
        <taxon>Dothideomycetes</taxon>
        <taxon>Dothideomycetidae</taxon>
        <taxon>Mycosphaerellales</taxon>
        <taxon>Mycosphaerellaceae</taxon>
        <taxon>Zasmidium</taxon>
    </lineage>
</organism>
<name>A0ABR0E0R9_ZASCE</name>
<accession>A0ABR0E0R9</accession>
<protein>
    <recommendedName>
        <fullName evidence="2">AB hydrolase-1 domain-containing protein</fullName>
    </recommendedName>
</protein>
<sequence>MAVELLSPGTHTFRAGEGILSYHVTPSKKENSRLWVQQAIAWGPGRNLYVKTLAPLLSEHFTVLDFSPRGSDESTRPKDAAGNDDPSQMSCTAMLDDLEALRQHLGLEAFGILSGHSQAGIPVLLYAALYPTRVQNLVAIGSGMLNFDQSQSFEHYRKIRSPLPPWKKSYEAWTQFQQTPPKTDEELREVLIEIMPSNLVNPDRDRCVWNCSSR</sequence>
<evidence type="ECO:0000256" key="1">
    <source>
        <dbReference type="SAM" id="MobiDB-lite"/>
    </source>
</evidence>